<dbReference type="Proteomes" id="UP000321617">
    <property type="component" value="Unassembled WGS sequence"/>
</dbReference>
<dbReference type="InterPro" id="IPR000914">
    <property type="entry name" value="SBP_5_dom"/>
</dbReference>
<dbReference type="PROSITE" id="PS51257">
    <property type="entry name" value="PROKAR_LIPOPROTEIN"/>
    <property type="match status" value="1"/>
</dbReference>
<dbReference type="SUPFAM" id="SSF53850">
    <property type="entry name" value="Periplasmic binding protein-like II"/>
    <property type="match status" value="1"/>
</dbReference>
<dbReference type="PANTHER" id="PTHR30290">
    <property type="entry name" value="PERIPLASMIC BINDING COMPONENT OF ABC TRANSPORTER"/>
    <property type="match status" value="1"/>
</dbReference>
<protein>
    <submittedName>
        <fullName evidence="5">Peptide/nickel transport system substrate-binding protein</fullName>
    </submittedName>
</protein>
<reference evidence="5 6" key="1">
    <citation type="journal article" date="2013" name="Stand. Genomic Sci.">
        <title>Genomic Encyclopedia of Type Strains, Phase I: The one thousand microbial genomes (KMG-I) project.</title>
        <authorList>
            <person name="Kyrpides N.C."/>
            <person name="Woyke T."/>
            <person name="Eisen J.A."/>
            <person name="Garrity G."/>
            <person name="Lilburn T.G."/>
            <person name="Beck B.J."/>
            <person name="Whitman W.B."/>
            <person name="Hugenholtz P."/>
            <person name="Klenk H.P."/>
        </authorList>
    </citation>
    <scope>NUCLEOTIDE SEQUENCE [LARGE SCALE GENOMIC DNA]</scope>
    <source>
        <strain evidence="5 6">DSM 45044</strain>
    </source>
</reference>
<accession>A0A562UPL7</accession>
<evidence type="ECO:0000313" key="5">
    <source>
        <dbReference type="EMBL" id="TWJ07557.1"/>
    </source>
</evidence>
<dbReference type="OrthoDB" id="7888869at2"/>
<proteinExistence type="inferred from homology"/>
<evidence type="ECO:0000256" key="2">
    <source>
        <dbReference type="ARBA" id="ARBA00022448"/>
    </source>
</evidence>
<dbReference type="AlphaFoldDB" id="A0A562UPL7"/>
<organism evidence="5 6">
    <name type="scientific">Stackebrandtia albiflava</name>
    <dbReference type="NCBI Taxonomy" id="406432"/>
    <lineage>
        <taxon>Bacteria</taxon>
        <taxon>Bacillati</taxon>
        <taxon>Actinomycetota</taxon>
        <taxon>Actinomycetes</taxon>
        <taxon>Glycomycetales</taxon>
        <taxon>Glycomycetaceae</taxon>
        <taxon>Stackebrandtia</taxon>
    </lineage>
</organism>
<evidence type="ECO:0000313" key="6">
    <source>
        <dbReference type="Proteomes" id="UP000321617"/>
    </source>
</evidence>
<dbReference type="RefSeq" id="WP_147144294.1">
    <property type="nucleotide sequence ID" value="NZ_BAABIJ010000007.1"/>
</dbReference>
<comment type="similarity">
    <text evidence="1">Belongs to the bacterial solute-binding protein 5 family.</text>
</comment>
<evidence type="ECO:0000259" key="4">
    <source>
        <dbReference type="Pfam" id="PF00496"/>
    </source>
</evidence>
<dbReference type="Gene3D" id="3.40.190.10">
    <property type="entry name" value="Periplasmic binding protein-like II"/>
    <property type="match status" value="1"/>
</dbReference>
<evidence type="ECO:0000256" key="3">
    <source>
        <dbReference type="ARBA" id="ARBA00022729"/>
    </source>
</evidence>
<dbReference type="EMBL" id="VLLL01000011">
    <property type="protein sequence ID" value="TWJ07557.1"/>
    <property type="molecule type" value="Genomic_DNA"/>
</dbReference>
<dbReference type="PANTHER" id="PTHR30290:SF9">
    <property type="entry name" value="OLIGOPEPTIDE-BINDING PROTEIN APPA"/>
    <property type="match status" value="1"/>
</dbReference>
<name>A0A562UPL7_9ACTN</name>
<dbReference type="GO" id="GO:0015833">
    <property type="term" value="P:peptide transport"/>
    <property type="evidence" value="ECO:0007669"/>
    <property type="project" value="TreeGrafter"/>
</dbReference>
<comment type="caution">
    <text evidence="5">The sequence shown here is derived from an EMBL/GenBank/DDBJ whole genome shotgun (WGS) entry which is preliminary data.</text>
</comment>
<dbReference type="InterPro" id="IPR006311">
    <property type="entry name" value="TAT_signal"/>
</dbReference>
<dbReference type="PROSITE" id="PS51318">
    <property type="entry name" value="TAT"/>
    <property type="match status" value="1"/>
</dbReference>
<dbReference type="Pfam" id="PF00496">
    <property type="entry name" value="SBP_bac_5"/>
    <property type="match status" value="1"/>
</dbReference>
<evidence type="ECO:0000256" key="1">
    <source>
        <dbReference type="ARBA" id="ARBA00005695"/>
    </source>
</evidence>
<gene>
    <name evidence="5" type="ORF">LX16_5041</name>
</gene>
<dbReference type="InterPro" id="IPR039424">
    <property type="entry name" value="SBP_5"/>
</dbReference>
<dbReference type="Gene3D" id="3.10.105.10">
    <property type="entry name" value="Dipeptide-binding Protein, Domain 3"/>
    <property type="match status" value="1"/>
</dbReference>
<feature type="domain" description="Solute-binding protein family 5" evidence="4">
    <location>
        <begin position="100"/>
        <end position="489"/>
    </location>
</feature>
<keyword evidence="6" id="KW-1185">Reference proteome</keyword>
<keyword evidence="2" id="KW-0813">Transport</keyword>
<dbReference type="GO" id="GO:1904680">
    <property type="term" value="F:peptide transmembrane transporter activity"/>
    <property type="evidence" value="ECO:0007669"/>
    <property type="project" value="TreeGrafter"/>
</dbReference>
<keyword evidence="3" id="KW-0732">Signal</keyword>
<sequence>MKNPDFDISRRRLFQIVGLGAVGAAGLGTATACSRADETVPEGERGSFHGAYPYEQPPDGHYNMSGAPYAPVPRFMLEGPYRDLIVLPSAYYYWNDKKWEYMLAESSALDTEAQTFTVTVREGLTWSDGEPLTSKDYMTTHWLQWIQRAASWASIAKIEAPDERTFVATLDSPSAVIERYILRGNIIASHAADESGKTYGDFAEEAAALFADGKDMDSDEGKALGTSLQEFRPVDLIVSGPFTIDPDMITDTEMTLVRNDKGYGADAIKFDKIVVYNGETPAVDPLVQDGSIDYATHGFSPSQERAYQDMGLKILRPPNYSGPGLFINFKALPEMKDVRVRRAIAHAINRDDNGTVALADSGVAVQYMVGFSDIQVPDWLSQEDIGKLNKYEYDQDKAAELLEEAGWTKEGDQWLKPDGEPAEYSIKYPGDYADWAASGDNAAEQLSAFGIKLTPNPMDFEQYIQEVDLGEFEIAIQVWGSSQHPHPHFAFVADLFTHNTPIAQNIGGDGIAFDLNVETEAFGKLDLQEVVNAAGSGLDEAEQKANVTKAAVAFNELLPIIPMFERYGNNPCKEGGRVKAFPAEDDPILENSAYADNPIILLMITGKLEPGA</sequence>